<organism evidence="4 5">
    <name type="scientific">Colwellia echini</name>
    <dbReference type="NCBI Taxonomy" id="1982103"/>
    <lineage>
        <taxon>Bacteria</taxon>
        <taxon>Pseudomonadati</taxon>
        <taxon>Pseudomonadota</taxon>
        <taxon>Gammaproteobacteria</taxon>
        <taxon>Alteromonadales</taxon>
        <taxon>Colwelliaceae</taxon>
        <taxon>Colwellia</taxon>
    </lineage>
</organism>
<dbReference type="Pfam" id="PF00722">
    <property type="entry name" value="Glyco_hydro_16"/>
    <property type="match status" value="1"/>
</dbReference>
<dbReference type="Proteomes" id="UP000815846">
    <property type="component" value="Unassembled WGS sequence"/>
</dbReference>
<comment type="similarity">
    <text evidence="1">Belongs to the glycosyl hydrolase 16 family.</text>
</comment>
<dbReference type="SUPFAM" id="SSF49899">
    <property type="entry name" value="Concanavalin A-like lectins/glucanases"/>
    <property type="match status" value="1"/>
</dbReference>
<evidence type="ECO:0000256" key="1">
    <source>
        <dbReference type="ARBA" id="ARBA00006865"/>
    </source>
</evidence>
<dbReference type="PANTHER" id="PTHR10963">
    <property type="entry name" value="GLYCOSYL HYDROLASE-RELATED"/>
    <property type="match status" value="1"/>
</dbReference>
<dbReference type="InterPro" id="IPR050546">
    <property type="entry name" value="Glycosyl_Hydrlase_16"/>
</dbReference>
<reference evidence="4 5" key="1">
    <citation type="submission" date="2019-08" db="EMBL/GenBank/DDBJ databases">
        <title>Microbe sample from Colwellia echini.</title>
        <authorList>
            <person name="Christiansen L."/>
            <person name="Pathiraja D."/>
            <person name="Schultz-Johansen M."/>
            <person name="Choi I.-G."/>
            <person name="Stougaard P."/>
        </authorList>
    </citation>
    <scope>NUCLEOTIDE SEQUENCE [LARGE SCALE GENOMIC DNA]</scope>
    <source>
        <strain evidence="4 5">A3</strain>
    </source>
</reference>
<feature type="compositionally biased region" description="Polar residues" evidence="2">
    <location>
        <begin position="360"/>
        <end position="374"/>
    </location>
</feature>
<feature type="region of interest" description="Disordered" evidence="2">
    <location>
        <begin position="360"/>
        <end position="380"/>
    </location>
</feature>
<evidence type="ECO:0000313" key="5">
    <source>
        <dbReference type="Proteomes" id="UP000815846"/>
    </source>
</evidence>
<protein>
    <submittedName>
        <fullName evidence="4">Family 16 glycosylhydrolase</fullName>
    </submittedName>
</protein>
<accession>A0ABY3MYJ1</accession>
<name>A0ABY3MYJ1_9GAMM</name>
<evidence type="ECO:0000256" key="2">
    <source>
        <dbReference type="SAM" id="MobiDB-lite"/>
    </source>
</evidence>
<dbReference type="PROSITE" id="PS51762">
    <property type="entry name" value="GH16_2"/>
    <property type="match status" value="1"/>
</dbReference>
<feature type="domain" description="GH16" evidence="3">
    <location>
        <begin position="54"/>
        <end position="363"/>
    </location>
</feature>
<evidence type="ECO:0000259" key="3">
    <source>
        <dbReference type="PROSITE" id="PS51762"/>
    </source>
</evidence>
<comment type="caution">
    <text evidence="4">The sequence shown here is derived from an EMBL/GenBank/DDBJ whole genome shotgun (WGS) entry which is preliminary data.</text>
</comment>
<proteinExistence type="inferred from homology"/>
<dbReference type="InterPro" id="IPR013320">
    <property type="entry name" value="ConA-like_dom_sf"/>
</dbReference>
<dbReference type="PANTHER" id="PTHR10963:SF55">
    <property type="entry name" value="GLYCOSIDE HYDROLASE FAMILY 16 PROTEIN"/>
    <property type="match status" value="1"/>
</dbReference>
<dbReference type="RefSeq" id="WP_148747729.1">
    <property type="nucleotide sequence ID" value="NZ_PJAI02000005.1"/>
</dbReference>
<keyword evidence="5" id="KW-1185">Reference proteome</keyword>
<dbReference type="EMBL" id="PJAI02000005">
    <property type="protein sequence ID" value="TYK66272.1"/>
    <property type="molecule type" value="Genomic_DNA"/>
</dbReference>
<gene>
    <name evidence="4" type="ORF">CWS31_006665</name>
</gene>
<dbReference type="Gene3D" id="2.60.120.200">
    <property type="match status" value="1"/>
</dbReference>
<sequence length="380" mass="43567">MFKKTPKSTSENISRSNLRSNNLFAVSTFVLSTVLLVACSTGNNAVETKKLTPHLTSQNTAPAVFPFSDPENTGQWTYNTVVSDEFEADVLDEDRWYIVGKFKDGKPEYKHPDKPNKKVWTGRAPSQFSGRNYRLEDGKLVLETRWEPDFPFIKEVHKPVFGEAMPYANITTACIISRKEFKYGYIEIKSKAADAEVTSAFWSMGKGVEFDFFELLGYHSEPGKEHLDRQIWWSIRDWQTLRGKPSYTERKDLGFRVADAFHIYGIEWNEQGVKYFIDGKLFSQVSAEEVTAWAKENRDVPADYDGYVATVPINLWLDQEVFPWVGYPKSKAELEVNSPADKKDDGVVDYEIEYVRVWQKTSDSTSNSTNQETKNIALEK</sequence>
<evidence type="ECO:0000313" key="4">
    <source>
        <dbReference type="EMBL" id="TYK66272.1"/>
    </source>
</evidence>
<dbReference type="InterPro" id="IPR000757">
    <property type="entry name" value="Beta-glucanase-like"/>
</dbReference>